<dbReference type="EMBL" id="LZMS01000040">
    <property type="protein sequence ID" value="OBX64731.1"/>
    <property type="molecule type" value="Genomic_DNA"/>
</dbReference>
<protein>
    <submittedName>
        <fullName evidence="1">Uncharacterized protein</fullName>
    </submittedName>
</protein>
<name>A0A1B8Q4Z8_MORLA</name>
<dbReference type="Proteomes" id="UP000092607">
    <property type="component" value="Unassembled WGS sequence"/>
</dbReference>
<organism evidence="1 2">
    <name type="scientific">Moraxella lacunata</name>
    <dbReference type="NCBI Taxonomy" id="477"/>
    <lineage>
        <taxon>Bacteria</taxon>
        <taxon>Pseudomonadati</taxon>
        <taxon>Pseudomonadota</taxon>
        <taxon>Gammaproteobacteria</taxon>
        <taxon>Moraxellales</taxon>
        <taxon>Moraxellaceae</taxon>
        <taxon>Moraxella</taxon>
    </lineage>
</organism>
<reference evidence="1 2" key="1">
    <citation type="submission" date="2016-06" db="EMBL/GenBank/DDBJ databases">
        <title>Draft genome of Moraxella lacunata CCUG 57757A.</title>
        <authorList>
            <person name="Salva-Serra F."/>
            <person name="Engstrom-Jakobsson H."/>
            <person name="Thorell K."/>
            <person name="Gonzales-Siles L."/>
            <person name="Karlsson R."/>
            <person name="Boulund F."/>
            <person name="Engstrand L."/>
            <person name="Kristiansson E."/>
            <person name="Moore E."/>
        </authorList>
    </citation>
    <scope>NUCLEOTIDE SEQUENCE [LARGE SCALE GENOMIC DNA]</scope>
    <source>
        <strain evidence="1 2">CCUG 57757A</strain>
    </source>
</reference>
<dbReference type="AlphaFoldDB" id="A0A1B8Q4Z8"/>
<comment type="caution">
    <text evidence="1">The sequence shown here is derived from an EMBL/GenBank/DDBJ whole genome shotgun (WGS) entry which is preliminary data.</text>
</comment>
<evidence type="ECO:0000313" key="2">
    <source>
        <dbReference type="Proteomes" id="UP000092607"/>
    </source>
</evidence>
<evidence type="ECO:0000313" key="1">
    <source>
        <dbReference type="EMBL" id="OBX64731.1"/>
    </source>
</evidence>
<proteinExistence type="predicted"/>
<gene>
    <name evidence="1" type="ORF">A9309_04295</name>
</gene>
<accession>A0A1B8Q4Z8</accession>
<sequence>MGRMGNMVEKVGRGYCNDVAEYAMKFEPVGKMKNHGKSDFVVAFYHNIPSPHNKAPDFCLGLLL</sequence>